<feature type="domain" description="PDZ" evidence="32">
    <location>
        <begin position="1501"/>
        <end position="1574"/>
    </location>
</feature>
<feature type="domain" description="(+)RNA virus helicase C-terminal" evidence="34">
    <location>
        <begin position="5922"/>
        <end position="6262"/>
    </location>
</feature>
<organism evidence="39 40">
    <name type="scientific">Fathead minnow nidovirus</name>
    <dbReference type="NCBI Taxonomy" id="889873"/>
    <lineage>
        <taxon>Viruses</taxon>
        <taxon>Riboviria</taxon>
        <taxon>Orthornavirae</taxon>
        <taxon>Pisuviricota</taxon>
        <taxon>Pisoniviricetes</taxon>
        <taxon>Nidovirales</taxon>
        <taxon>Tornidovirineae</taxon>
        <taxon>Tobaniviridae</taxon>
        <taxon>Piscanivirinae</taxon>
        <taxon>Bafinivirus</taxon>
        <taxon>Pimfabavirus</taxon>
        <taxon>Bafinivirus pimephalae</taxon>
        <taxon>Fathead minnow nidovirus 1</taxon>
    </lineage>
</organism>
<feature type="domain" description="CV ZBD" evidence="33">
    <location>
        <begin position="5704"/>
        <end position="5820"/>
    </location>
</feature>
<evidence type="ECO:0000259" key="35">
    <source>
        <dbReference type="PROSITE" id="PS51947"/>
    </source>
</evidence>
<keyword evidence="13 29" id="KW-0255">Endonuclease</keyword>
<evidence type="ECO:0000259" key="38">
    <source>
        <dbReference type="PROSITE" id="PS51958"/>
    </source>
</evidence>
<keyword evidence="14" id="KW-0863">Zinc-finger</keyword>
<dbReference type="GO" id="GO:0003678">
    <property type="term" value="F:DNA helicase activity"/>
    <property type="evidence" value="ECO:0007669"/>
    <property type="project" value="UniProtKB-EC"/>
</dbReference>
<keyword evidence="21" id="KW-1043">Host membrane</keyword>
<evidence type="ECO:0000256" key="24">
    <source>
        <dbReference type="ARBA" id="ARBA00023136"/>
    </source>
</evidence>
<dbReference type="GO" id="GO:0006508">
    <property type="term" value="P:proteolysis"/>
    <property type="evidence" value="ECO:0007669"/>
    <property type="project" value="UniProtKB-KW"/>
</dbReference>
<reference evidence="39 40" key="1">
    <citation type="journal article" date="2012" name="J. Gen. Virol.">
        <title>Genetic analysis of a novel nidovirus from fathead minnows.</title>
        <authorList>
            <person name="Batts W.N."/>
            <person name="Goodwin A.E."/>
            <person name="Winton J.R."/>
        </authorList>
    </citation>
    <scope>NUCLEOTIDE SEQUENCE [LARGE SCALE GENOMIC DNA]</scope>
</reference>
<evidence type="ECO:0000256" key="31">
    <source>
        <dbReference type="SAM" id="Phobius"/>
    </source>
</evidence>
<dbReference type="InterPro" id="IPR009461">
    <property type="entry name" value="NSP16_CoV-like"/>
</dbReference>
<feature type="compositionally biased region" description="Low complexity" evidence="30">
    <location>
        <begin position="1061"/>
        <end position="1082"/>
    </location>
</feature>
<keyword evidence="20" id="KW-0067">ATP-binding</keyword>
<dbReference type="GO" id="GO:0033644">
    <property type="term" value="C:host cell membrane"/>
    <property type="evidence" value="ECO:0007669"/>
    <property type="project" value="UniProtKB-SubCell"/>
</dbReference>
<feature type="transmembrane region" description="Helical" evidence="31">
    <location>
        <begin position="2943"/>
        <end position="2968"/>
    </location>
</feature>
<gene>
    <name evidence="39" type="primary">pp1ab</name>
</gene>
<evidence type="ECO:0000256" key="23">
    <source>
        <dbReference type="ARBA" id="ARBA00022989"/>
    </source>
</evidence>
<keyword evidence="7 31" id="KW-0812">Transmembrane</keyword>
<dbReference type="InterPro" id="IPR041698">
    <property type="entry name" value="Methyltransf_25"/>
</dbReference>
<dbReference type="Gene3D" id="3.40.220.10">
    <property type="entry name" value="Leucine Aminopeptidase, subunit E, domain 1"/>
    <property type="match status" value="1"/>
</dbReference>
<keyword evidence="19 28" id="KW-0269">Exonuclease</keyword>
<feature type="transmembrane region" description="Helical" evidence="31">
    <location>
        <begin position="4029"/>
        <end position="4046"/>
    </location>
</feature>
<dbReference type="PROSITE" id="PS50106">
    <property type="entry name" value="PDZ"/>
    <property type="match status" value="1"/>
</dbReference>
<dbReference type="InterPro" id="IPR043609">
    <property type="entry name" value="NendoU_nidovirus"/>
</dbReference>
<keyword evidence="8" id="KW-0548">Nucleotidyltransferase</keyword>
<keyword evidence="17" id="KW-0788">Thiol protease</keyword>
<dbReference type="GO" id="GO:0003968">
    <property type="term" value="F:RNA-directed RNA polymerase activity"/>
    <property type="evidence" value="ECO:0007669"/>
    <property type="project" value="UniProtKB-KW"/>
</dbReference>
<feature type="transmembrane region" description="Helical" evidence="31">
    <location>
        <begin position="4184"/>
        <end position="4203"/>
    </location>
</feature>
<evidence type="ECO:0000259" key="32">
    <source>
        <dbReference type="PROSITE" id="PS50106"/>
    </source>
</evidence>
<feature type="domain" description="ExoN" evidence="36">
    <location>
        <begin position="6266"/>
        <end position="6492"/>
    </location>
</feature>
<feature type="transmembrane region" description="Helical" evidence="31">
    <location>
        <begin position="3048"/>
        <end position="3069"/>
    </location>
</feature>
<evidence type="ECO:0000259" key="34">
    <source>
        <dbReference type="PROSITE" id="PS51657"/>
    </source>
</evidence>
<feature type="active site" evidence="28">
    <location>
        <position position="6473"/>
    </location>
</feature>
<feature type="domain" description="Nidovirus-type SAM-dependent 2'-O-MTase" evidence="37">
    <location>
        <begin position="6917"/>
        <end position="7174"/>
    </location>
</feature>
<dbReference type="Gene3D" id="3.40.50.150">
    <property type="entry name" value="Vaccinia Virus protein VP39"/>
    <property type="match status" value="2"/>
</dbReference>
<evidence type="ECO:0000256" key="18">
    <source>
        <dbReference type="ARBA" id="ARBA00022833"/>
    </source>
</evidence>
<dbReference type="RefSeq" id="YP_009505581.1">
    <property type="nucleotide sequence ID" value="NC_038295.1"/>
</dbReference>
<evidence type="ECO:0000256" key="11">
    <source>
        <dbReference type="ARBA" id="ARBA00022741"/>
    </source>
</evidence>
<dbReference type="Gene3D" id="3.40.50.300">
    <property type="entry name" value="P-loop containing nucleotide triphosphate hydrolases"/>
    <property type="match status" value="2"/>
</dbReference>
<evidence type="ECO:0000256" key="19">
    <source>
        <dbReference type="ARBA" id="ARBA00022839"/>
    </source>
</evidence>
<keyword evidence="40" id="KW-1185">Reference proteome</keyword>
<dbReference type="GO" id="GO:0004483">
    <property type="term" value="F:methyltransferase cap1 activity"/>
    <property type="evidence" value="ECO:0007669"/>
    <property type="project" value="InterPro"/>
</dbReference>
<dbReference type="InterPro" id="IPR009003">
    <property type="entry name" value="Peptidase_S1_PA"/>
</dbReference>
<dbReference type="Pfam" id="PF00680">
    <property type="entry name" value="RdRP_1"/>
    <property type="match status" value="1"/>
</dbReference>
<feature type="compositionally biased region" description="Low complexity" evidence="30">
    <location>
        <begin position="2357"/>
        <end position="2390"/>
    </location>
</feature>
<dbReference type="GO" id="GO:0004519">
    <property type="term" value="F:endonuclease activity"/>
    <property type="evidence" value="ECO:0007669"/>
    <property type="project" value="UniProtKB-UniRule"/>
</dbReference>
<feature type="transmembrane region" description="Helical" evidence="31">
    <location>
        <begin position="3081"/>
        <end position="3101"/>
    </location>
</feature>
<dbReference type="GeneID" id="37616446"/>
<keyword evidence="3" id="KW-0696">RNA-directed RNA polymerase</keyword>
<dbReference type="PROSITE" id="PS51958">
    <property type="entry name" value="NENDOU"/>
    <property type="match status" value="1"/>
</dbReference>
<dbReference type="CDD" id="cd23186">
    <property type="entry name" value="Tobaniviridae_RdRp"/>
    <property type="match status" value="1"/>
</dbReference>
<dbReference type="GO" id="GO:0008234">
    <property type="term" value="F:cysteine-type peptidase activity"/>
    <property type="evidence" value="ECO:0007669"/>
    <property type="project" value="UniProtKB-KW"/>
</dbReference>
<feature type="transmembrane region" description="Helical" evidence="31">
    <location>
        <begin position="4084"/>
        <end position="4103"/>
    </location>
</feature>
<dbReference type="EMBL" id="GU002364">
    <property type="protein sequence ID" value="ADN95978.2"/>
    <property type="molecule type" value="Genomic_RNA"/>
</dbReference>
<dbReference type="GO" id="GO:0032259">
    <property type="term" value="P:methylation"/>
    <property type="evidence" value="ECO:0007669"/>
    <property type="project" value="UniProtKB-KW"/>
</dbReference>
<keyword evidence="5" id="KW-0645">Protease</keyword>
<protein>
    <recommendedName>
        <fullName evidence="2">Replicase polyprotein 1ab</fullName>
    </recommendedName>
    <alternativeName>
        <fullName evidence="25">ORF1ab polyprotein</fullName>
    </alternativeName>
</protein>
<dbReference type="Pfam" id="PF13649">
    <property type="entry name" value="Methyltransf_25"/>
    <property type="match status" value="1"/>
</dbReference>
<evidence type="ECO:0000256" key="2">
    <source>
        <dbReference type="ARBA" id="ARBA00022087"/>
    </source>
</evidence>
<feature type="active site" evidence="29">
    <location>
        <position position="6818"/>
    </location>
</feature>
<feature type="region of interest" description="Disordered" evidence="30">
    <location>
        <begin position="2346"/>
        <end position="2390"/>
    </location>
</feature>
<dbReference type="InterPro" id="IPR043502">
    <property type="entry name" value="DNA/RNA_pol_sf"/>
</dbReference>
<dbReference type="PROSITE" id="PS51653">
    <property type="entry name" value="CV_ZBD"/>
    <property type="match status" value="1"/>
</dbReference>
<dbReference type="InterPro" id="IPR029063">
    <property type="entry name" value="SAM-dependent_MTases_sf"/>
</dbReference>
<keyword evidence="18" id="KW-0862">Zinc</keyword>
<comment type="catalytic activity">
    <reaction evidence="26">
        <text>ATP + H2O = ADP + phosphate + H(+)</text>
        <dbReference type="Rhea" id="RHEA:13065"/>
        <dbReference type="ChEBI" id="CHEBI:15377"/>
        <dbReference type="ChEBI" id="CHEBI:15378"/>
        <dbReference type="ChEBI" id="CHEBI:30616"/>
        <dbReference type="ChEBI" id="CHEBI:43474"/>
        <dbReference type="ChEBI" id="CHEBI:456216"/>
        <dbReference type="EC" id="3.6.4.13"/>
    </reaction>
</comment>
<dbReference type="GO" id="GO:0003723">
    <property type="term" value="F:RNA binding"/>
    <property type="evidence" value="ECO:0007669"/>
    <property type="project" value="InterPro"/>
</dbReference>
<dbReference type="GO" id="GO:0006351">
    <property type="term" value="P:DNA-templated transcription"/>
    <property type="evidence" value="ECO:0007669"/>
    <property type="project" value="InterPro"/>
</dbReference>
<evidence type="ECO:0000256" key="25">
    <source>
        <dbReference type="ARBA" id="ARBA00029611"/>
    </source>
</evidence>
<dbReference type="InterPro" id="IPR046436">
    <property type="entry name" value="NIV_EXON"/>
</dbReference>
<feature type="transmembrane region" description="Helical" evidence="31">
    <location>
        <begin position="4052"/>
        <end position="4072"/>
    </location>
</feature>
<evidence type="ECO:0000256" key="5">
    <source>
        <dbReference type="ARBA" id="ARBA00022670"/>
    </source>
</evidence>
<dbReference type="GO" id="GO:0003724">
    <property type="term" value="F:RNA helicase activity"/>
    <property type="evidence" value="ECO:0007669"/>
    <property type="project" value="UniProtKB-EC"/>
</dbReference>
<accession>I6LMN0</accession>
<feature type="region of interest" description="Disordered" evidence="30">
    <location>
        <begin position="1030"/>
        <end position="1108"/>
    </location>
</feature>
<keyword evidence="4" id="KW-0489">Methyltransferase</keyword>
<keyword evidence="22" id="KW-0693">Viral RNA replication</keyword>
<keyword evidence="16" id="KW-0347">Helicase</keyword>
<dbReference type="SUPFAM" id="SSF52949">
    <property type="entry name" value="Macro domain-like"/>
    <property type="match status" value="1"/>
</dbReference>
<dbReference type="InterPro" id="IPR046438">
    <property type="entry name" value="NIV_2_O_MTASE"/>
</dbReference>
<evidence type="ECO:0000259" key="33">
    <source>
        <dbReference type="PROSITE" id="PS51653"/>
    </source>
</evidence>
<dbReference type="PROSITE" id="PS51657">
    <property type="entry name" value="PSRV_HELICASE"/>
    <property type="match status" value="1"/>
</dbReference>
<evidence type="ECO:0000256" key="3">
    <source>
        <dbReference type="ARBA" id="ARBA00022484"/>
    </source>
</evidence>
<feature type="region of interest" description="Disordered" evidence="30">
    <location>
        <begin position="1155"/>
        <end position="1177"/>
    </location>
</feature>
<dbReference type="InterPro" id="IPR027352">
    <property type="entry name" value="NSP13_ZBD_CoV-like"/>
</dbReference>
<evidence type="ECO:0000256" key="30">
    <source>
        <dbReference type="SAM" id="MobiDB-lite"/>
    </source>
</evidence>
<evidence type="ECO:0000256" key="26">
    <source>
        <dbReference type="ARBA" id="ARBA00047984"/>
    </source>
</evidence>
<sequence>MASFEQQLWAANFQTRKYAARTLRRRLHNKRAGDSTPSVFFGGPHRVLKQPTFTPQTLFFEEWIPLRTPRTLNTGSERMRRVYIVDSVTCQGDYKMVDGIFADLHVPEHPHFPKVRKYRTKRQPKRPNFRVKQPKVEILQIEDTPTPQSKPDLKLVIVKDNNCSTIVRELVNASTTAFPAHNTTRGETITFEAPSNKQAEGLFQYDDIESNKMTMNGVYKPTENDCLVLATTMLAKHLGDVVLTDTNHPTTFTAGEYKFTWVRLPRDTIPSGPVIYVNLGHCELAYVTRGQTIFFNEPIDKNGLIYKPMLVTSAETSLKTFVPWVGSSTKPKLLQLKKEDTPTPNAWNKPLQVAVASRVARTVRFPLYSYMGDTKYFPPMDRVKQQMSLITRSENDCLMFALRSYFYNGTVVMKTPNHMGPFKVKTYRILPHAGRARREYIEVEYIIRPFFRQCLELTVPPYALRLHEQHVQLVRKIADRYIDVQTGEEFYCTSGKYFVMCPLSVNEHKLQSHPTTHQTFVSPWVGAPKRRLKLVNFTSSTSGTEIRPTTTMQATRPTVQYNNCRFVKLVREPLKQRVELNSFEPLKDNNCLKRIYAKLGITEYAHTNHLTTFTISGQKYSWYKVDPKHIHSTERNFFVQVLNGHATLCKKTDAETFNIFTIVLPPGFTNMLQAVEDGTIINPLAGYGADYYVMNYYGAHLSPQAATAQWVGTSEPPTHSAHMLVTSLAQGTINNITYANTQEWIKGDFEVQRIKNKETRKFKTLYVESYQIPIYNQQGNITQTLTSTMTGVVKSKTFEIDIKTTVDGKKYKPKKPTSVKNQELTEQVNESLTASVYAFSAKAMLYADVTQCQTIKVKYTAGCLTFCPIEFLQASDLLKHLQDESEETPLILLKGFVPALNALYITKDLRFVPTTLTLTCEKTSSTVNTSLCIAVNPVKPEEVLYSVHQSPALTFPPHGYMYYSFMKLNKHATEFNLSEEDMDSLAEYVSPIFNQDNHSEGFEIVTPYKILHTSDFAEYENFSVSSFVSDLPSEVSEDESESDQSETEEQAQQFIPDIVKTPTTPTQVQTTTTPLATTPLTLSQSDSDVSIHFSNASQSDDDEDGEKSYNQTLAEIEADEEEFERNLQEFMVTDSYKNRDTLLRLVHSPTLNLYSQDTPTEQQSDHITPPPSPSTTPLDWETLEECGEVEIYDPDTMENISANQTAGVSTTVFKVGATEKTVNVVDVTVETPDSKQTTTYTETVIKHQNLVAHKHLDLAITAMKELPTGDNEVTLSLHTTYANKYVISLVAQAMGVSLEDNTSSSLKIQCQLSNTAVVFTVDGNFPYFHVATTTTGHENYTMGYTYNSATYYISALAGLNIIQSPVNTPKPHALPEPPISEILQATTPTVLDATLEEIDFSDDEVTTDLTQLTIITPAQFSLGSIEDIDFSQHEEPIQQSDPSKIETPTPETKLAVVSWSEEFDQADKERPITPVAPNTTLCTIENLKVTTKDCMTSTEFQTTLTKSKHGYGLCLYSSNMTLTVGKIEAYGPTSLQVGDHITSIKGVNSLDAKVMLAAFQSPAVAITFDVLRMDFVLKPQMTKVESNIKVTTPVVVFDLTNYVREKSELIESVFQNMQPKTTPPGPDTITIYIHGYNQEISAVTNMILKNPKIYHPNQKNILHALNEDDKLNVASLVKKIDDKEFSTDLVYATHERQIVKEITHASALTAFTAAYKTHIIKNISSGSTVLDIGYGKGNDNTRYAAANIKVTGIDTSQRMLDIAQATKPPNVTTIKEGLLTHTKKNVNYNHMVAFNSLHYPLATTSAERIVSCFPPTATIDIIIPSHHDLDGVKTSTFSATKDSGDMVVTVGGNKFTEMAYNLPIFITALESKFDVLHGDLTTITTKPSTKALTNKIWTDIQNFAKNNEDMQKILMGYKTFHATPKKVDIVNNWLDANMAPPINPFKHLSNAAYACFNIAAIKPSPEVFIINAANKELKNGSGVTCAIFNKHDASLLLSNEIEKLPTYGGSDKLKDHKHVVLTTVKNNTEPHPINILHVAAPKKQTLRRNLQPSEVAEYEDRMQTELIETYTALVDYSQNFPTATFYIPLLGAGAYGHTPLDSLTAFITAVKTSTTSTKFVLLLSDRAVAPTESPSFSTDFIYKLVTHMNPNSQQVTYVTQKPNSCSLEAVHALAQSHDGINLPLSAIYCLYTMPYSLRSLRETMYPNVVWAPNDMVDLSIYQQWLYLVGIDSPCKKSCGFETPDYRDGMYYCNGCGVSTTWHLPQQLFPFYPFTSKRAARDYTKSINTVLKPTTAAVHKVIGSAHFQIKSGPLTDSYPVIFNTDPEICSNYSTWLELKEQEKQDFLDRKEEEELTGTSTPQQSTQQQVTPQQTTQQQATSNTSTASITSSTSVSVAPSLSVYSSVDLHSSQSDLANISTASDLTPTNSSSQSTHTNTSIYGDMENLMYTNTAGVVIDVSVKQEQPFVLHMYVNDEIDFEPPGHRVQDNTTGCDTVFTIMEPQTVTTQFVTVPQLTILSVHVSTEEMKTLFRTKGLAFQAISSKCCVALHIFHSTPTAAYNSSQQINNLKQNLEELQKFTEHANLYTTTHSYNCCVSSNEVRYQKPTTTISATPLPDLLTQVESVTPGLNRYSTANVGNYTIYYTEDPSVDMDSEIVSCNGMVICIDHQNEERFHVNLKPRIQNNEGSTLVYKYGKHKLTTSNPDASYLVVETQTSYYHRIKSYSENVMWQFFMYFLNILYNMRICVTPTTMYPHYNREPITNASTHLIYSSWNFDFKLSIHNTNWESKPKETLNPIKLIRNLITIPVAVKFHGRLRPTQTTHTNLGLTSTPTEMDTSVLTTHAAVQYLPFYALFQFKLVPTMLYTLLFYILSGYGLFTLFFYIIILKFRSYITQAFDFITSKITASKVTESLEVMKLKSTAIYKESGSKVFTMFSYQGTPIMIPYSTLFTAITLTGYLTVIWNLALYLGQYSPYENYSTAPYHVTFQKVLVAFGLTESVQYYFPYASLSEACSASSALFCSLGSPHNFHYPNDYTQVKVQATDYLNTAWILVVFFGPSFVFIFLPWLCLCTFTNYITIQMLIIPSIAMNLGALFIFVRGYFVKKCCGEHTCLKHVELGRPLMISPSSSSKYTLQFTNEKICPIHNWYCQNADSHTHTLGYELATSIETAYKLKPGTIKPDCPYTEVPEDATIPIMKVTSTSTEYVTDYPETTMQKLHLQCISHLIGSPISVSQSKSKPKQQHKGTTLTNRQITGQIHAKLLTDLKRQVPHRDLHSYLVNFVPTTSKSDNILPYSVLEQDLTLHQTTFLTKNFVFSTNQSADPTTSSFIPSQINGPTNLPSKYFFIPVIDSGMLCKLDKNIVDEVLQTYIEVTTIKTQSYAYFKTSFWFTIFLTLTSLLVAAIAFSSVTYPANTAYAGLNPTMQGNIHAQPFVHNSELPDSSLILVNGANKIVWRANNGSLYFTNAISPSQCASGSVPYIGVRGEHTELCSSARLHYPSTLFLGSLRVMVLYDGVSYTTPTMSLTSKSKQICAQMGSGSVRCASILPTGASSSAFSLLLSSVLLITTILFYLQLTQIFRFYTNSVLLSVGIQILTVLATTISTPLAVTIQLFTLTYGYTNWILVTLSLLNLGVLLSTPVGLTLVICFSAYKMYRLFSTSGHGCVYNDGGTLRFSGSFEQIAASTFPLTNATTAQLMVDLGLTYAQLNVYTSSRDRSVRKLANALLARTLDSTSEATLYDGTTGNYITKQVLRRLKSAVTVVVTPVTNNLCKITSSTDNGLGLECTGTFISDTEIVTCAHGIGSINILATHKGTTYTCKVKSVRGDVCILLTTTQNSTVHPVKFSTDFGNGEDDNKTFVQFISFADSSNSESVTINNTCLLPSGHFFRIGTEAGESGSPYVYNNNIIGIHYGIDHHEQFMLASKPDGTFYVPSTERNVSAPIIFSAATFFKPTPTTKKVEELKNLIALTNNKDYDMDTDNAEILQSMFNHIEAGKPTPTDITNYMPETQVTQQTSVTVGKTLIEPVNNLQTFMYIGMILIELFSYLMLPAGDLSVLFSLIIFALLLKFASKIFFYSQEMIRNITAAFFVYRYISFFIYLVANQAFLLQTLTLTRLNIRILTLMVTALMMTPVVLLTVRRMIYYSKNYITSCLLMLTVIAAHTYTAYTFQVDQYTSIHHYLTTDLNMLYVGINLLTGFFLISIIPNPLFTTMVYIYILLDCEALCFISVAFLASYLCPKPLRSLTTLLCTDTVTLTVPAYIKWYHALGTDKEYSVFYAVVESLFSTESTHQVPVTISEGISKEVKYIFGVPSSAKIEDKEEAIIEYNENSEPQDKLVAHNLDKAATVSGLFTSTVTFEGTFTESLYPQVQGRTWLIREHIDKHYQHIHSTDTIVITTLNSHHLAKESFPTIAGKVRQVHDLMKQITTQSDEDSLCQAYILALVKSTVINSNRTKEEMNYVSAQTMLTPALIHIFAQAYHDLVTDKKFTSHITTQSDIMSLQNSLEMYQEMDISTFTPPEIKAHRKRMNTIKSEIARVESATRKLEKFLDNMHKNEISKRGREDVLLKVNNMLRMHLNKVSNAAHCTIQTPSAGLITLASAFDVRSLCITQHSNEVLVIYDSVTDSYTVETAGVIYTVYKPTNITGTHLTHIEGDVIKFPMYPVVFSLQKEEQVDDTDVTQQANVGYSQKAINLEVQQTPAGTVITLDGIVVVTETTDLKSAFSIRGKFFKFVNGSKALTAKQNTPQILRLLKQTVSQQAVIRIGGSRLSKEHTAISITPVQTPGHCTYAGISVCRKCKSKEQHTCLYADKFVQIPSTHTSNIYKLTDNPPCLHNKFLCSLCNPPNPLEKQSSPSVFFKLLGRLLDTTLEAAEDPFQSGSYKPSVREFYINVLTKHNMRIAKFPKESTASIPTQHGNIMLKTKQTAHELATATVLTKQGLPVLKHDRINYNKQDILVRYYTTPYSLGDLVYAYQLGDLQHMQLVLNLDDHRVLDPGFYSEYHFFKSEIRKVLTKCIPNVNIILKANLPMAITLDNIDCNGMLYDFGDYPQKEIPSNRHVIEAIRQLAVFCALPLSDFEEPIGVHQDRQTLQKTLITGTYLQKLLAINDLILSNPETPSTASTPFIDPSSATTNTQAMFNPILGFHTVDWDTIGKNHSGVELDLIKTQDTSIYSRPDVLSVGDSIFYYGKRHGVPMAKQVPTYDLDLICKMDEQGINLSETTAYHFQLGSVSAAVTDYNYYDYNSPRHFDPKFLSSIYNYMLNKFKPIISTNERLDHSSGCPRMSSMGVGVSGFFQKTVWNALPEDFSDRLLDTASRTIMPFSTKIVTKHQRTKKPRVRTIGGSSFITSSIFRMLHKPVTNKMVNTAQNNIGPFLIGVSKFNLGFHKYLTAHHPNGIEDCSVMGADYTKCDRSFPVVCRALSAALFYDLGNLPHKSHWFINECFAFIFDQSYIAGHVFNKPGGTTSGDSTTAFSNSFYNYFVHLFIQFQTFLSADLPDSLKPIQALAHRAYTLGEPDTYDLYFSQIDDLNSTQYFLHFLSDDSFIISKPEAFPIFTPANFSIKLQSVLGCAVDVTKSWTEAGKIHEFCSSHIELVNGKYQYIPDPNNMLAGLCVHATASPPDKIIWKVVATCAELSVFHYTNPATFNNMFHLLQTLHAEFAVANSGLNLLPEKLLTKEFYTNLIDSDDPDDFIYMTDKLLENNVVLQNSTSQCYFCDNPTVSTCTDCSVPYPMCAHCAYIHNQATNHTPSQISGCHVCDVSDPCVLNHTFFNGTVKVACDNHSSGMAIPLVDHYRKLIKIPLYQKCEQQSTSVGSIKHTKLLDENETPVDNNFFLYNHSDTMEGNFIKLLHDSYMLDEHSTTKSKTFTFSPLDDKIIEVSHSGTDLYGPTSYCEILDNRGHVVLKATLDPVSATHPNHYYVTTTKGATYKKHSRIRRIIHKAKLTPRHILNQLKKATFVIGPPGTGKTTYVIKQFIDNASPANKVAYIAPTHKLVQSMDQAIWDKYGQTASVTISKSELNNNPYNYTSNQNGKAILLGTPGAVSAHAGCTLIFDEVTLSQLNTICSAIATVKPSDIIFLGDPFQLGPVTHLRNLAYDYTNFPLYQFCKTKTNLGVCYRCPTAIFDLWSKPYHDQDIMLKPFKIGGSAQIIVNDQCNNPDNNIYVTKLAEKHPDHTILCNYKKPTFGVPNALTIDSSQGKTFENVIVVLLGSTAFTKVMNRAIVAMSRATHSVQVHCSPQIHTLFTQIFGWNTETQPQVTPQHQYTVQSNILELEPAQLAENLNSLVICDIEFFHLRHATIPKVQCTLEVGDMAVLTTSLVSQIMIPRFGPLTTKVRSKYEFGVPKANEKHNWDYMKPHKGITETINTDRTNRLYSHLATTTEGPVTYVLYGAQNDLRALTGHNISGDYSCIKCGKPATFYTINGRTVNHYCNVHARSASPLMGTVNARAIDIQRCNGVRKSLTETHSDCCSNSHGEAHTAAADTLMTGCLAALQILKSSKPLSTLLESPDFSPYSVYIPTGSKLTVKSLKFRTFGSIPFVNINNQTYNFSVLPHYSVLSHYIHLSSNHAHSQQTTEIPPGFPSCVKVKGLGCTHCANTIAVLHEMYADLEEIGLILSRPIISQAYTQKELEILKNIVNVSTDAFGNKIIQLESGSIIPFIQDFETSIHNYSLRSNKPIPNPAVLKNLQISQTYGFSTPWLPVSPNQSQPNLLSNTILKDNTDYYLLHYDQMKVTPNSQSSITAGYYIYQSPMINIPNPTPAYYLTHMVKGVSVPFELGYLSTNRLVTKQFTYIPNELETVQKLGHHVTTGDTTEISWTIGGMHTLQSFENLTNYQIVSAPQNPIIAINVSKDRGCKVETTALDITLQDYYTISTQQQVTISRTMVFKLDGGIYRMMVFVNDDGSIQTSYPVAQAFKTLPTAHRVTTSYISWPTFFVNEPVEKWDLGNYNAPPKNQSCNVNIHKFDQMCDFFATELKIPTKGHVHHLGNAGNVYSPGDIVLKQYFNQAIISGYDLRDVITSSELKLPTDQWKCHLLISDVYEKLTDFTDLALDYITNHLHLGGSIIWKMTETSTVDVPKIVKYFGNWKLITFAINYSSSETFLWCSGYTATDYNESVVQNDIMSLLGGYRQDYIFVPYCNDYDGNKVYQDSGLVKVVQPYLKHKLTAAHFASASIFLQDT</sequence>
<proteinExistence type="predicted"/>
<feature type="transmembrane region" description="Helical" evidence="31">
    <location>
        <begin position="3620"/>
        <end position="3649"/>
    </location>
</feature>
<dbReference type="KEGG" id="vg:37616446"/>
<dbReference type="InterPro" id="IPR027417">
    <property type="entry name" value="P-loop_NTPase"/>
</dbReference>
<evidence type="ECO:0000256" key="27">
    <source>
        <dbReference type="ARBA" id="ARBA00047995"/>
    </source>
</evidence>
<dbReference type="GO" id="GO:0008270">
    <property type="term" value="F:zinc ion binding"/>
    <property type="evidence" value="ECO:0007669"/>
    <property type="project" value="UniProtKB-KW"/>
</dbReference>
<dbReference type="InterPro" id="IPR001478">
    <property type="entry name" value="PDZ"/>
</dbReference>
<dbReference type="PROSITE" id="PS51947">
    <property type="entry name" value="NIRAN"/>
    <property type="match status" value="1"/>
</dbReference>
<dbReference type="Pfam" id="PF06460">
    <property type="entry name" value="CoV_Methyltr_2"/>
    <property type="match status" value="1"/>
</dbReference>
<evidence type="ECO:0000256" key="17">
    <source>
        <dbReference type="ARBA" id="ARBA00022807"/>
    </source>
</evidence>
<feature type="active site" evidence="29">
    <location>
        <position position="6801"/>
    </location>
</feature>
<evidence type="ECO:0000256" key="12">
    <source>
        <dbReference type="ARBA" id="ARBA00022758"/>
    </source>
</evidence>
<evidence type="ECO:0000256" key="4">
    <source>
        <dbReference type="ARBA" id="ARBA00022603"/>
    </source>
</evidence>
<feature type="transmembrane region" description="Helical" evidence="31">
    <location>
        <begin position="4115"/>
        <end position="4133"/>
    </location>
</feature>
<feature type="compositionally biased region" description="Polar residues" evidence="30">
    <location>
        <begin position="1083"/>
        <end position="1098"/>
    </location>
</feature>
<feature type="active site" evidence="28">
    <location>
        <position position="6478"/>
    </location>
</feature>
<comment type="subcellular location">
    <subcellularLocation>
        <location evidence="1">Host membrane</location>
        <topology evidence="1">Multi-pass membrane protein</topology>
    </subcellularLocation>
</comment>
<dbReference type="InterPro" id="IPR044336">
    <property type="entry name" value="SF1_Hel_ZBD_tv"/>
</dbReference>
<dbReference type="SUPFAM" id="SSF50494">
    <property type="entry name" value="Trypsin-like serine proteases"/>
    <property type="match status" value="1"/>
</dbReference>
<dbReference type="SUPFAM" id="SSF52540">
    <property type="entry name" value="P-loop containing nucleoside triphosphate hydrolases"/>
    <property type="match status" value="2"/>
</dbReference>
<keyword evidence="12" id="KW-0688">Ribosomal frameshifting</keyword>
<feature type="compositionally biased region" description="Acidic residues" evidence="30">
    <location>
        <begin position="1035"/>
        <end position="1049"/>
    </location>
</feature>
<dbReference type="InterPro" id="IPR044863">
    <property type="entry name" value="NIRAN"/>
</dbReference>
<dbReference type="PROSITE" id="PS51955">
    <property type="entry name" value="NIV_2_O_MTASE"/>
    <property type="match status" value="1"/>
</dbReference>
<name>I6LMN0_9NIDO</name>
<evidence type="ECO:0000256" key="8">
    <source>
        <dbReference type="ARBA" id="ARBA00022695"/>
    </source>
</evidence>
<dbReference type="InterPro" id="IPR043472">
    <property type="entry name" value="Macro_dom-like"/>
</dbReference>
<feature type="transmembrane region" description="Helical" evidence="31">
    <location>
        <begin position="3583"/>
        <end position="3608"/>
    </location>
</feature>
<evidence type="ECO:0000256" key="7">
    <source>
        <dbReference type="ARBA" id="ARBA00022692"/>
    </source>
</evidence>
<evidence type="ECO:0000256" key="20">
    <source>
        <dbReference type="ARBA" id="ARBA00022840"/>
    </source>
</evidence>
<keyword evidence="9 28" id="KW-0540">Nuclease</keyword>
<feature type="transmembrane region" description="Helical" evidence="31">
    <location>
        <begin position="4210"/>
        <end position="4233"/>
    </location>
</feature>
<dbReference type="Pfam" id="PF19215">
    <property type="entry name" value="CoV_NSP15_C"/>
    <property type="match status" value="1"/>
</dbReference>
<feature type="active site" evidence="28">
    <location>
        <position position="6286"/>
    </location>
</feature>
<feature type="active site" evidence="29">
    <location>
        <position position="6851"/>
    </location>
</feature>
<feature type="transmembrane region" description="Helical" evidence="31">
    <location>
        <begin position="3385"/>
        <end position="3404"/>
    </location>
</feature>
<evidence type="ECO:0000256" key="28">
    <source>
        <dbReference type="PROSITE-ProRule" id="PRU01298"/>
    </source>
</evidence>
<evidence type="ECO:0000256" key="16">
    <source>
        <dbReference type="ARBA" id="ARBA00022806"/>
    </source>
</evidence>
<evidence type="ECO:0000313" key="39">
    <source>
        <dbReference type="EMBL" id="ADN95978.2"/>
    </source>
</evidence>
<evidence type="ECO:0000256" key="21">
    <source>
        <dbReference type="ARBA" id="ARBA00022870"/>
    </source>
</evidence>
<keyword evidence="23 31" id="KW-1133">Transmembrane helix</keyword>
<dbReference type="SUPFAM" id="SSF53335">
    <property type="entry name" value="S-adenosyl-L-methionine-dependent methyltransferases"/>
    <property type="match status" value="1"/>
</dbReference>
<evidence type="ECO:0000259" key="36">
    <source>
        <dbReference type="PROSITE" id="PS51953"/>
    </source>
</evidence>
<feature type="active site" evidence="28">
    <location>
        <position position="6390"/>
    </location>
</feature>
<feature type="domain" description="NendoU" evidence="38">
    <location>
        <begin position="6770"/>
        <end position="6905"/>
    </location>
</feature>
<keyword evidence="6" id="KW-0808">Transferase</keyword>
<keyword evidence="24 31" id="KW-0472">Membrane</keyword>
<keyword evidence="15 29" id="KW-0378">Hydrolase</keyword>
<dbReference type="Pfam" id="PF01443">
    <property type="entry name" value="Viral_helicase1"/>
    <property type="match status" value="1"/>
</dbReference>
<feature type="active site" evidence="28">
    <location>
        <position position="6284"/>
    </location>
</feature>
<feature type="transmembrane region" description="Helical" evidence="31">
    <location>
        <begin position="3553"/>
        <end position="3571"/>
    </location>
</feature>
<dbReference type="CDD" id="cd21403">
    <property type="entry name" value="ZBD_tv_SF1_Hel-like"/>
    <property type="match status" value="1"/>
</dbReference>
<feature type="transmembrane region" description="Helical" evidence="31">
    <location>
        <begin position="4145"/>
        <end position="4164"/>
    </location>
</feature>
<evidence type="ECO:0000256" key="9">
    <source>
        <dbReference type="ARBA" id="ARBA00022722"/>
    </source>
</evidence>
<dbReference type="CDD" id="cd20762">
    <property type="entry name" value="capping_2-OMTase_Nidovirales"/>
    <property type="match status" value="1"/>
</dbReference>
<dbReference type="PROSITE" id="PS51953">
    <property type="entry name" value="NIV_EXON"/>
    <property type="match status" value="1"/>
</dbReference>
<feature type="transmembrane region" description="Helical" evidence="31">
    <location>
        <begin position="2862"/>
        <end position="2885"/>
    </location>
</feature>
<keyword evidence="11" id="KW-0547">Nucleotide-binding</keyword>
<dbReference type="GO" id="GO:0075523">
    <property type="term" value="P:viral translational frameshifting"/>
    <property type="evidence" value="ECO:0007669"/>
    <property type="project" value="UniProtKB-KW"/>
</dbReference>
<comment type="catalytic activity">
    <reaction evidence="27">
        <text>ATP + H2O = ADP + phosphate + H(+)</text>
        <dbReference type="Rhea" id="RHEA:13065"/>
        <dbReference type="ChEBI" id="CHEBI:15377"/>
        <dbReference type="ChEBI" id="CHEBI:15378"/>
        <dbReference type="ChEBI" id="CHEBI:30616"/>
        <dbReference type="ChEBI" id="CHEBI:43474"/>
        <dbReference type="ChEBI" id="CHEBI:456216"/>
        <dbReference type="EC" id="3.6.4.12"/>
    </reaction>
</comment>
<evidence type="ECO:0000313" key="40">
    <source>
        <dbReference type="Proteomes" id="UP000096080"/>
    </source>
</evidence>
<dbReference type="Proteomes" id="UP000096080">
    <property type="component" value="Genome"/>
</dbReference>
<dbReference type="InterPro" id="IPR001205">
    <property type="entry name" value="RNA-dir_pol_C"/>
</dbReference>
<evidence type="ECO:0000256" key="15">
    <source>
        <dbReference type="ARBA" id="ARBA00022801"/>
    </source>
</evidence>
<evidence type="ECO:0000256" key="1">
    <source>
        <dbReference type="ARBA" id="ARBA00004301"/>
    </source>
</evidence>
<dbReference type="GO" id="GO:0000175">
    <property type="term" value="F:3'-5'-RNA exonuclease activity"/>
    <property type="evidence" value="ECO:0007669"/>
    <property type="project" value="InterPro"/>
</dbReference>
<feature type="domain" description="NiRAN" evidence="35">
    <location>
        <begin position="4856"/>
        <end position="5084"/>
    </location>
</feature>
<dbReference type="InterPro" id="IPR027351">
    <property type="entry name" value="(+)RNA_virus_helicase_core_dom"/>
</dbReference>
<evidence type="ECO:0000256" key="13">
    <source>
        <dbReference type="ARBA" id="ARBA00022759"/>
    </source>
</evidence>
<feature type="compositionally biased region" description="Polar residues" evidence="30">
    <location>
        <begin position="1155"/>
        <end position="1166"/>
    </location>
</feature>
<keyword evidence="10" id="KW-0479">Metal-binding</keyword>
<dbReference type="SUPFAM" id="SSF56672">
    <property type="entry name" value="DNA/RNA polymerases"/>
    <property type="match status" value="1"/>
</dbReference>
<evidence type="ECO:0000256" key="29">
    <source>
        <dbReference type="PROSITE-ProRule" id="PRU01303"/>
    </source>
</evidence>
<evidence type="ECO:0000259" key="37">
    <source>
        <dbReference type="PROSITE" id="PS51955"/>
    </source>
</evidence>
<evidence type="ECO:0000256" key="10">
    <source>
        <dbReference type="ARBA" id="ARBA00022723"/>
    </source>
</evidence>
<evidence type="ECO:0000256" key="6">
    <source>
        <dbReference type="ARBA" id="ARBA00022679"/>
    </source>
</evidence>
<evidence type="ECO:0000256" key="22">
    <source>
        <dbReference type="ARBA" id="ARBA00022953"/>
    </source>
</evidence>
<dbReference type="GO" id="GO:0005524">
    <property type="term" value="F:ATP binding"/>
    <property type="evidence" value="ECO:0007669"/>
    <property type="project" value="UniProtKB-KW"/>
</dbReference>
<evidence type="ECO:0000256" key="14">
    <source>
        <dbReference type="ARBA" id="ARBA00022771"/>
    </source>
</evidence>